<comment type="caution">
    <text evidence="2">The sequence shown here is derived from an EMBL/GenBank/DDBJ whole genome shotgun (WGS) entry which is preliminary data.</text>
</comment>
<feature type="region of interest" description="Disordered" evidence="1">
    <location>
        <begin position="1"/>
        <end position="23"/>
    </location>
</feature>
<gene>
    <name evidence="2" type="ORF">DPMN_151180</name>
</gene>
<dbReference type="AlphaFoldDB" id="A0A9D4FGN3"/>
<evidence type="ECO:0000313" key="3">
    <source>
        <dbReference type="Proteomes" id="UP000828390"/>
    </source>
</evidence>
<reference evidence="2" key="1">
    <citation type="journal article" date="2019" name="bioRxiv">
        <title>The Genome of the Zebra Mussel, Dreissena polymorpha: A Resource for Invasive Species Research.</title>
        <authorList>
            <person name="McCartney M.A."/>
            <person name="Auch B."/>
            <person name="Kono T."/>
            <person name="Mallez S."/>
            <person name="Zhang Y."/>
            <person name="Obille A."/>
            <person name="Becker A."/>
            <person name="Abrahante J.E."/>
            <person name="Garbe J."/>
            <person name="Badalamenti J.P."/>
            <person name="Herman A."/>
            <person name="Mangelson H."/>
            <person name="Liachko I."/>
            <person name="Sullivan S."/>
            <person name="Sone E.D."/>
            <person name="Koren S."/>
            <person name="Silverstein K.A.T."/>
            <person name="Beckman K.B."/>
            <person name="Gohl D.M."/>
        </authorList>
    </citation>
    <scope>NUCLEOTIDE SEQUENCE</scope>
    <source>
        <strain evidence="2">Duluth1</strain>
        <tissue evidence="2">Whole animal</tissue>
    </source>
</reference>
<accession>A0A9D4FGN3</accession>
<dbReference type="EMBL" id="JAIWYP010000007">
    <property type="protein sequence ID" value="KAH3797596.1"/>
    <property type="molecule type" value="Genomic_DNA"/>
</dbReference>
<keyword evidence="3" id="KW-1185">Reference proteome</keyword>
<proteinExistence type="predicted"/>
<protein>
    <submittedName>
        <fullName evidence="2">Uncharacterized protein</fullName>
    </submittedName>
</protein>
<evidence type="ECO:0000256" key="1">
    <source>
        <dbReference type="SAM" id="MobiDB-lite"/>
    </source>
</evidence>
<evidence type="ECO:0000313" key="2">
    <source>
        <dbReference type="EMBL" id="KAH3797596.1"/>
    </source>
</evidence>
<sequence length="70" mass="7822">MEQCRSGTTEQFRSGECRSGSVKQLGNAKAEQWINREIAAAEQISSGAMQKQSIVAFKQWSNEEAKQRSN</sequence>
<dbReference type="Proteomes" id="UP000828390">
    <property type="component" value="Unassembled WGS sequence"/>
</dbReference>
<organism evidence="2 3">
    <name type="scientific">Dreissena polymorpha</name>
    <name type="common">Zebra mussel</name>
    <name type="synonym">Mytilus polymorpha</name>
    <dbReference type="NCBI Taxonomy" id="45954"/>
    <lineage>
        <taxon>Eukaryota</taxon>
        <taxon>Metazoa</taxon>
        <taxon>Spiralia</taxon>
        <taxon>Lophotrochozoa</taxon>
        <taxon>Mollusca</taxon>
        <taxon>Bivalvia</taxon>
        <taxon>Autobranchia</taxon>
        <taxon>Heteroconchia</taxon>
        <taxon>Euheterodonta</taxon>
        <taxon>Imparidentia</taxon>
        <taxon>Neoheterodontei</taxon>
        <taxon>Myida</taxon>
        <taxon>Dreissenoidea</taxon>
        <taxon>Dreissenidae</taxon>
        <taxon>Dreissena</taxon>
    </lineage>
</organism>
<name>A0A9D4FGN3_DREPO</name>
<feature type="compositionally biased region" description="Polar residues" evidence="1">
    <location>
        <begin position="1"/>
        <end position="12"/>
    </location>
</feature>
<reference evidence="2" key="2">
    <citation type="submission" date="2020-11" db="EMBL/GenBank/DDBJ databases">
        <authorList>
            <person name="McCartney M.A."/>
            <person name="Auch B."/>
            <person name="Kono T."/>
            <person name="Mallez S."/>
            <person name="Becker A."/>
            <person name="Gohl D.M."/>
            <person name="Silverstein K.A.T."/>
            <person name="Koren S."/>
            <person name="Bechman K.B."/>
            <person name="Herman A."/>
            <person name="Abrahante J.E."/>
            <person name="Garbe J."/>
        </authorList>
    </citation>
    <scope>NUCLEOTIDE SEQUENCE</scope>
    <source>
        <strain evidence="2">Duluth1</strain>
        <tissue evidence="2">Whole animal</tissue>
    </source>
</reference>